<proteinExistence type="predicted"/>
<reference evidence="2 3" key="1">
    <citation type="submission" date="2017-11" db="EMBL/GenBank/DDBJ databases">
        <title>Molecular characterization of Burkholderia pseudomallei and closely related isolates from Vietnam.</title>
        <authorList>
            <person name="Ustinov D.V."/>
            <person name="Antonov A.S."/>
            <person name="Avdusheva E.F."/>
            <person name="Shpak I.M."/>
            <person name="Zakharova I.B."/>
            <person name="Thi L.A."/>
            <person name="Teteryatnikova N."/>
            <person name="Lopasteyskaya Y.A."/>
            <person name="Kuzyutina J.A."/>
            <person name="Ngo T.N."/>
            <person name="Victorov D.V."/>
        </authorList>
    </citation>
    <scope>NUCLEOTIDE SEQUENCE [LARGE SCALE GENOMIC DNA]</scope>
    <source>
        <strain evidence="2 3">V1512</strain>
    </source>
</reference>
<dbReference type="Proteomes" id="UP000231878">
    <property type="component" value="Unassembled WGS sequence"/>
</dbReference>
<gene>
    <name evidence="2" type="ORF">CWD88_20770</name>
</gene>
<evidence type="ECO:0000313" key="2">
    <source>
        <dbReference type="EMBL" id="PJO64463.1"/>
    </source>
</evidence>
<evidence type="ECO:0000313" key="3">
    <source>
        <dbReference type="Proteomes" id="UP000231878"/>
    </source>
</evidence>
<name>A0AAX0U7N9_BURPE</name>
<feature type="region of interest" description="Disordered" evidence="1">
    <location>
        <begin position="1"/>
        <end position="32"/>
    </location>
</feature>
<accession>A0AAX0U7N9</accession>
<organism evidence="2 3">
    <name type="scientific">Burkholderia pseudomallei</name>
    <name type="common">Pseudomonas pseudomallei</name>
    <dbReference type="NCBI Taxonomy" id="28450"/>
    <lineage>
        <taxon>Bacteria</taxon>
        <taxon>Pseudomonadati</taxon>
        <taxon>Pseudomonadota</taxon>
        <taxon>Betaproteobacteria</taxon>
        <taxon>Burkholderiales</taxon>
        <taxon>Burkholderiaceae</taxon>
        <taxon>Burkholderia</taxon>
        <taxon>pseudomallei group</taxon>
    </lineage>
</organism>
<protein>
    <submittedName>
        <fullName evidence="2">Pseudouridine synthase</fullName>
    </submittedName>
</protein>
<sequence length="87" mass="9508">MKTPACEAPSNRSGPINGQGRSRPCRGPRASRLAWPTFEHDRIRRAERRAAGTASPCPARAQTARRGHIRAHPGTSGHIRAHRSARP</sequence>
<comment type="caution">
    <text evidence="2">The sequence shown here is derived from an EMBL/GenBank/DDBJ whole genome shotgun (WGS) entry which is preliminary data.</text>
</comment>
<dbReference type="AlphaFoldDB" id="A0AAX0U7N9"/>
<evidence type="ECO:0000256" key="1">
    <source>
        <dbReference type="SAM" id="MobiDB-lite"/>
    </source>
</evidence>
<feature type="compositionally biased region" description="Polar residues" evidence="1">
    <location>
        <begin position="10"/>
        <end position="20"/>
    </location>
</feature>
<feature type="region of interest" description="Disordered" evidence="1">
    <location>
        <begin position="48"/>
        <end position="87"/>
    </location>
</feature>
<dbReference type="EMBL" id="PHRB01000021">
    <property type="protein sequence ID" value="PJO64463.1"/>
    <property type="molecule type" value="Genomic_DNA"/>
</dbReference>